<evidence type="ECO:0000259" key="1">
    <source>
        <dbReference type="Pfam" id="PF05685"/>
    </source>
</evidence>
<dbReference type="CDD" id="cd06260">
    <property type="entry name" value="DUF820-like"/>
    <property type="match status" value="1"/>
</dbReference>
<dbReference type="InterPro" id="IPR008538">
    <property type="entry name" value="Uma2"/>
</dbReference>
<sequence length="193" mass="21919">MQLADLDLNKLYTYADYYKWKFDERVELIKGVVFKMSPAPSSTHQRLASRLHIAIGNYLSGKTCEVFFAPFDVRLPRKTSKDEDIITVLQPDLCVICDPSKIEERGCLGAPDLVVEVLSPGNNKKEIRNKFDVYEEAGVKEYWIVDPVYHTVQINKLEDGKYVPKRALAVGDIATTEIMPGFSLDIEELFKGL</sequence>
<dbReference type="PANTHER" id="PTHR34107:SF4">
    <property type="entry name" value="SLL1222 PROTEIN"/>
    <property type="match status" value="1"/>
</dbReference>
<comment type="caution">
    <text evidence="2">The sequence shown here is derived from an EMBL/GenBank/DDBJ whole genome shotgun (WGS) entry which is preliminary data.</text>
</comment>
<dbReference type="AlphaFoldDB" id="A0A2S7SWJ7"/>
<dbReference type="InterPro" id="IPR012296">
    <property type="entry name" value="Nuclease_put_TT1808"/>
</dbReference>
<protein>
    <recommendedName>
        <fullName evidence="1">Putative restriction endonuclease domain-containing protein</fullName>
    </recommendedName>
</protein>
<dbReference type="OrthoDB" id="9808428at2"/>
<gene>
    <name evidence="2" type="ORF">CJD36_014190</name>
</gene>
<dbReference type="RefSeq" id="WP_105039842.1">
    <property type="nucleotide sequence ID" value="NZ_PPSL01000003.1"/>
</dbReference>
<dbReference type="Gene3D" id="3.90.1570.10">
    <property type="entry name" value="tt1808, chain A"/>
    <property type="match status" value="1"/>
</dbReference>
<name>A0A2S7SWJ7_9BACT</name>
<dbReference type="PANTHER" id="PTHR34107">
    <property type="entry name" value="SLL0198 PROTEIN-RELATED"/>
    <property type="match status" value="1"/>
</dbReference>
<feature type="domain" description="Putative restriction endonuclease" evidence="1">
    <location>
        <begin position="16"/>
        <end position="187"/>
    </location>
</feature>
<dbReference type="Pfam" id="PF05685">
    <property type="entry name" value="Uma2"/>
    <property type="match status" value="1"/>
</dbReference>
<accession>A0A2S7SWJ7</accession>
<dbReference type="SUPFAM" id="SSF52980">
    <property type="entry name" value="Restriction endonuclease-like"/>
    <property type="match status" value="1"/>
</dbReference>
<reference evidence="2 3" key="1">
    <citation type="submission" date="2018-01" db="EMBL/GenBank/DDBJ databases">
        <title>A novel member of the phylum Bacteroidetes isolated from glacier ice.</title>
        <authorList>
            <person name="Liu Q."/>
            <person name="Xin Y.-H."/>
        </authorList>
    </citation>
    <scope>NUCLEOTIDE SEQUENCE [LARGE SCALE GENOMIC DNA]</scope>
    <source>
        <strain evidence="2 3">RB1R16</strain>
    </source>
</reference>
<organism evidence="2 3">
    <name type="scientific">Flavipsychrobacter stenotrophus</name>
    <dbReference type="NCBI Taxonomy" id="2077091"/>
    <lineage>
        <taxon>Bacteria</taxon>
        <taxon>Pseudomonadati</taxon>
        <taxon>Bacteroidota</taxon>
        <taxon>Chitinophagia</taxon>
        <taxon>Chitinophagales</taxon>
        <taxon>Chitinophagaceae</taxon>
        <taxon>Flavipsychrobacter</taxon>
    </lineage>
</organism>
<evidence type="ECO:0000313" key="2">
    <source>
        <dbReference type="EMBL" id="PQJ11114.1"/>
    </source>
</evidence>
<dbReference type="InterPro" id="IPR011335">
    <property type="entry name" value="Restrct_endonuc-II-like"/>
</dbReference>
<keyword evidence="3" id="KW-1185">Reference proteome</keyword>
<proteinExistence type="predicted"/>
<dbReference type="EMBL" id="PPSL01000003">
    <property type="protein sequence ID" value="PQJ11114.1"/>
    <property type="molecule type" value="Genomic_DNA"/>
</dbReference>
<evidence type="ECO:0000313" key="3">
    <source>
        <dbReference type="Proteomes" id="UP000239872"/>
    </source>
</evidence>
<dbReference type="Proteomes" id="UP000239872">
    <property type="component" value="Unassembled WGS sequence"/>
</dbReference>